<evidence type="ECO:0000313" key="2">
    <source>
        <dbReference type="Proteomes" id="UP000316706"/>
    </source>
</evidence>
<keyword evidence="2" id="KW-1185">Reference proteome</keyword>
<gene>
    <name evidence="1" type="ORF">FHX41_4612</name>
</gene>
<sequence>MRESQIRASLLLALRDRHGADPNTLIRQELGLCAGARRVDLAMINGELVGFEIKSDQDTLYRLAGQAEAYGQVLDRVTLVTTARYIDKAAALVPTWWGLIRADPADGSGQTPTGNKDVSAREAVLTRVRPAALNTEQDPFAVVQLLWREEALAILRERGLHRGLERKRRWIIWQHLAEAIPLPELRALTRDQLRARRTWPGGH</sequence>
<dbReference type="EMBL" id="VFPO01000001">
    <property type="protein sequence ID" value="TQM70869.1"/>
    <property type="molecule type" value="Genomic_DNA"/>
</dbReference>
<comment type="caution">
    <text evidence="1">The sequence shown here is derived from an EMBL/GenBank/DDBJ whole genome shotgun (WGS) entry which is preliminary data.</text>
</comment>
<dbReference type="Proteomes" id="UP000316706">
    <property type="component" value="Unassembled WGS sequence"/>
</dbReference>
<protein>
    <recommendedName>
        <fullName evidence="3">Sce7726 family protein</fullName>
    </recommendedName>
</protein>
<dbReference type="RefSeq" id="WP_221635386.1">
    <property type="nucleotide sequence ID" value="NZ_VFPO01000001.1"/>
</dbReference>
<evidence type="ECO:0008006" key="3">
    <source>
        <dbReference type="Google" id="ProtNLM"/>
    </source>
</evidence>
<name>A0A543IJX9_9ACTN</name>
<evidence type="ECO:0000313" key="1">
    <source>
        <dbReference type="EMBL" id="TQM70869.1"/>
    </source>
</evidence>
<accession>A0A543IJX9</accession>
<dbReference type="NCBIfam" id="NF033832">
    <property type="entry name" value="sce7726_fam"/>
    <property type="match status" value="1"/>
</dbReference>
<dbReference type="AlphaFoldDB" id="A0A543IJX9"/>
<proteinExistence type="predicted"/>
<dbReference type="InterPro" id="IPR047729">
    <property type="entry name" value="Sce7726-like"/>
</dbReference>
<reference evidence="1 2" key="1">
    <citation type="submission" date="2019-06" db="EMBL/GenBank/DDBJ databases">
        <title>Sequencing the genomes of 1000 actinobacteria strains.</title>
        <authorList>
            <person name="Klenk H.-P."/>
        </authorList>
    </citation>
    <scope>NUCLEOTIDE SEQUENCE [LARGE SCALE GENOMIC DNA]</scope>
    <source>
        <strain evidence="1 2">DSM 45043</strain>
    </source>
</reference>
<organism evidence="1 2">
    <name type="scientific">Actinomadura hallensis</name>
    <dbReference type="NCBI Taxonomy" id="337895"/>
    <lineage>
        <taxon>Bacteria</taxon>
        <taxon>Bacillati</taxon>
        <taxon>Actinomycetota</taxon>
        <taxon>Actinomycetes</taxon>
        <taxon>Streptosporangiales</taxon>
        <taxon>Thermomonosporaceae</taxon>
        <taxon>Actinomadura</taxon>
    </lineage>
</organism>